<comment type="caution">
    <text evidence="7">The sequence shown here is derived from an EMBL/GenBank/DDBJ whole genome shotgun (WGS) entry which is preliminary data.</text>
</comment>
<dbReference type="SUPFAM" id="SSF53686">
    <property type="entry name" value="Tryptophan synthase beta subunit-like PLP-dependent enzymes"/>
    <property type="match status" value="1"/>
</dbReference>
<dbReference type="EMBL" id="JABFDN010000001">
    <property type="protein sequence ID" value="NPU64171.1"/>
    <property type="molecule type" value="Genomic_DNA"/>
</dbReference>
<accession>A0ABX2C7C8</accession>
<evidence type="ECO:0000256" key="4">
    <source>
        <dbReference type="ARBA" id="ARBA00023239"/>
    </source>
</evidence>
<dbReference type="NCBIfam" id="NF005600">
    <property type="entry name" value="PRK07334.1"/>
    <property type="match status" value="1"/>
</dbReference>
<dbReference type="NCBIfam" id="TIGR01127">
    <property type="entry name" value="ilvA_1Cterm"/>
    <property type="match status" value="1"/>
</dbReference>
<dbReference type="InterPro" id="IPR002912">
    <property type="entry name" value="ACT_dom"/>
</dbReference>
<evidence type="ECO:0000256" key="5">
    <source>
        <dbReference type="ARBA" id="ARBA00049406"/>
    </source>
</evidence>
<comment type="catalytic activity">
    <reaction evidence="5">
        <text>L-serine = pyruvate + NH4(+)</text>
        <dbReference type="Rhea" id="RHEA:19169"/>
        <dbReference type="ChEBI" id="CHEBI:15361"/>
        <dbReference type="ChEBI" id="CHEBI:28938"/>
        <dbReference type="ChEBI" id="CHEBI:33384"/>
        <dbReference type="EC" id="4.3.1.17"/>
    </reaction>
</comment>
<dbReference type="GO" id="GO:0004794">
    <property type="term" value="F:threonine deaminase activity"/>
    <property type="evidence" value="ECO:0007669"/>
    <property type="project" value="UniProtKB-EC"/>
</dbReference>
<dbReference type="InterPro" id="IPR001926">
    <property type="entry name" value="TrpB-like_PALP"/>
</dbReference>
<dbReference type="InterPro" id="IPR005789">
    <property type="entry name" value="Thr_deHydtase_catblc"/>
</dbReference>
<dbReference type="PANTHER" id="PTHR48078">
    <property type="entry name" value="THREONINE DEHYDRATASE, MITOCHONDRIAL-RELATED"/>
    <property type="match status" value="1"/>
</dbReference>
<dbReference type="SUPFAM" id="SSF55021">
    <property type="entry name" value="ACT-like"/>
    <property type="match status" value="1"/>
</dbReference>
<name>A0ABX2C7C8_9BRAD</name>
<organism evidence="7 8">
    <name type="scientific">Bradyrhizobium aeschynomenes</name>
    <dbReference type="NCBI Taxonomy" id="2734909"/>
    <lineage>
        <taxon>Bacteria</taxon>
        <taxon>Pseudomonadati</taxon>
        <taxon>Pseudomonadota</taxon>
        <taxon>Alphaproteobacteria</taxon>
        <taxon>Hyphomicrobiales</taxon>
        <taxon>Nitrobacteraceae</taxon>
        <taxon>Bradyrhizobium</taxon>
    </lineage>
</organism>
<evidence type="ECO:0000256" key="2">
    <source>
        <dbReference type="ARBA" id="ARBA00010869"/>
    </source>
</evidence>
<proteinExistence type="inferred from homology"/>
<evidence type="ECO:0000313" key="8">
    <source>
        <dbReference type="Proteomes" id="UP000886476"/>
    </source>
</evidence>
<dbReference type="EC" id="4.3.1.19" evidence="7"/>
<evidence type="ECO:0000256" key="1">
    <source>
        <dbReference type="ARBA" id="ARBA00001933"/>
    </source>
</evidence>
<protein>
    <submittedName>
        <fullName evidence="7">Threonine ammonia-lyase</fullName>
        <ecNumber evidence="7">4.3.1.19</ecNumber>
    </submittedName>
</protein>
<keyword evidence="8" id="KW-1185">Reference proteome</keyword>
<dbReference type="RefSeq" id="WP_172109219.1">
    <property type="nucleotide sequence ID" value="NZ_JABFDN010000001.1"/>
</dbReference>
<comment type="cofactor">
    <cofactor evidence="1">
        <name>pyridoxal 5'-phosphate</name>
        <dbReference type="ChEBI" id="CHEBI:597326"/>
    </cofactor>
</comment>
<dbReference type="Proteomes" id="UP000886476">
    <property type="component" value="Unassembled WGS sequence"/>
</dbReference>
<dbReference type="Gene3D" id="3.30.70.260">
    <property type="match status" value="1"/>
</dbReference>
<evidence type="ECO:0000313" key="7">
    <source>
        <dbReference type="EMBL" id="NPU64171.1"/>
    </source>
</evidence>
<dbReference type="Pfam" id="PF00291">
    <property type="entry name" value="PALP"/>
    <property type="match status" value="1"/>
</dbReference>
<reference evidence="7" key="1">
    <citation type="submission" date="2020-05" db="EMBL/GenBank/DDBJ databases">
        <title>Nod-independent and nitrogen-fixing Bradyrhizobium aeschynomene sp. nov. isolated from nodules of Aeschynomene indica.</title>
        <authorList>
            <person name="Zhang Z."/>
        </authorList>
    </citation>
    <scope>NUCLEOTIDE SEQUENCE</scope>
    <source>
        <strain evidence="7">83012</strain>
    </source>
</reference>
<dbReference type="InterPro" id="IPR036052">
    <property type="entry name" value="TrpB-like_PALP_sf"/>
</dbReference>
<evidence type="ECO:0000259" key="6">
    <source>
        <dbReference type="PROSITE" id="PS51671"/>
    </source>
</evidence>
<dbReference type="PANTHER" id="PTHR48078:SF6">
    <property type="entry name" value="L-THREONINE DEHYDRATASE CATABOLIC TDCB"/>
    <property type="match status" value="1"/>
</dbReference>
<dbReference type="PROSITE" id="PS51671">
    <property type="entry name" value="ACT"/>
    <property type="match status" value="1"/>
</dbReference>
<sequence length="408" mass="42800">MTAIDLTALPVTLSDVRAAADTIGGAVLATACNQSRTLGEICGCNIWLKFENLQFTSSFKERGALNRLNALSAEQRERGVIAMSAGNHAQGVAYNARRLGIPATIVMPVGTPMVKVENTKRHGADVIISGATLEEAGTFAREHGAAKGMTMIHPYDDPLIIAGQGTVALEMLAVVPELDTLVVPIGGGGLISGMAVAARALKPGLRIIGVQAVLYPSMFNAINASGLPMRGDTLAEGIAVKSPGRITTEIIRHLVDDILLVTEPQIERALATLISIEKTVVEGAGAVGLAAVLAHPAQFAGRNVGLVLSGGNIDTRLIASVLTRELAREGRLTQLSIDIVDRPGQLAAVSTLLADAGANIIEVSHQRTFSELPAKATLLELVIETRDQAHLNDVMTRLTAANFQARCT</sequence>
<dbReference type="CDD" id="cd04886">
    <property type="entry name" value="ACT_ThrD-II-like"/>
    <property type="match status" value="1"/>
</dbReference>
<dbReference type="Pfam" id="PF01842">
    <property type="entry name" value="ACT"/>
    <property type="match status" value="1"/>
</dbReference>
<comment type="similarity">
    <text evidence="2">Belongs to the serine/threonine dehydratase family.</text>
</comment>
<dbReference type="CDD" id="cd01562">
    <property type="entry name" value="Thr-dehyd"/>
    <property type="match status" value="1"/>
</dbReference>
<dbReference type="InterPro" id="IPR045865">
    <property type="entry name" value="ACT-like_dom_sf"/>
</dbReference>
<feature type="domain" description="ACT" evidence="6">
    <location>
        <begin position="334"/>
        <end position="408"/>
    </location>
</feature>
<dbReference type="InterPro" id="IPR044561">
    <property type="entry name" value="ACT_ThrD-II-like"/>
</dbReference>
<keyword evidence="4 7" id="KW-0456">Lyase</keyword>
<dbReference type="Gene3D" id="3.40.50.1100">
    <property type="match status" value="2"/>
</dbReference>
<gene>
    <name evidence="7" type="ORF">HL667_04105</name>
</gene>
<evidence type="ECO:0000256" key="3">
    <source>
        <dbReference type="ARBA" id="ARBA00022898"/>
    </source>
</evidence>
<keyword evidence="3" id="KW-0663">Pyridoxal phosphate</keyword>
<dbReference type="InterPro" id="IPR050147">
    <property type="entry name" value="Ser/Thr_Dehydratase"/>
</dbReference>